<dbReference type="InterPro" id="IPR013087">
    <property type="entry name" value="Znf_C2H2_type"/>
</dbReference>
<dbReference type="Proteomes" id="UP001159363">
    <property type="component" value="Chromosome 11"/>
</dbReference>
<dbReference type="Gene3D" id="3.30.160.60">
    <property type="entry name" value="Classic Zinc Finger"/>
    <property type="match status" value="10"/>
</dbReference>
<feature type="domain" description="C2H2-type" evidence="6">
    <location>
        <begin position="648"/>
        <end position="682"/>
    </location>
</feature>
<dbReference type="Pfam" id="PF13913">
    <property type="entry name" value="zf-C2HC_2"/>
    <property type="match status" value="1"/>
</dbReference>
<organism evidence="7 8">
    <name type="scientific">Dryococelus australis</name>
    <dbReference type="NCBI Taxonomy" id="614101"/>
    <lineage>
        <taxon>Eukaryota</taxon>
        <taxon>Metazoa</taxon>
        <taxon>Ecdysozoa</taxon>
        <taxon>Arthropoda</taxon>
        <taxon>Hexapoda</taxon>
        <taxon>Insecta</taxon>
        <taxon>Pterygota</taxon>
        <taxon>Neoptera</taxon>
        <taxon>Polyneoptera</taxon>
        <taxon>Phasmatodea</taxon>
        <taxon>Verophasmatodea</taxon>
        <taxon>Anareolatae</taxon>
        <taxon>Phasmatidae</taxon>
        <taxon>Eurycanthinae</taxon>
        <taxon>Dryococelus</taxon>
    </lineage>
</organism>
<sequence length="731" mass="83968">MQSTSERSVVARPQPVIPQCRPSNGAIDSDVIMLLMLICCLCSDEGVMEMMDDLSICTLCNRKFKNASQLRTHMIVHSSERKFKCNECGASFKLKSTLKSHELTHSLDKPFMCDVCFSTHCTKSGLAKHIESKHGTGERRFICEICGKMFLLKNALNNHIEYHNAKKVLCTVCGMLFFTESNLKKHVARIHELSVKKLEQKFECSHCARSFSSKRPLRFHMMTIHLKETPFQCLICDMKFPVKYKLDSHMVCHTEGKFKCMCGQSFTTKPSMERHSLTHINYRPYTCDWCGLTFTQKSSVERHIVVNMRGHYKRTGTCKRITGGRGGFYVSYRDLSKVKGPNGEDLSCTMRSVVAERLACSPPNKANRVQYPTVSLPDFRMWVPGDAAGQQVFSGISCFPCPCILVLQHTHLNHPHCLSRPCCKEPPTSLHSITIAQWMKNDEGLMEMMYDLSICTFCNRKFKYASRLRKHMIIHSSERKFKCNECGASFKVKSTLKSHELTHSLDKPFMCDVCFSTHCTKSGLAKHIESKHGTGERRFICEICGKMFLLKTVLNKHIEYHNAKKVLCTVCGMLFHTESYLKKHVARVHEFSVKKPEQKFECSHCARSFSSKRPLRFHMMTVHLKETPFQCLICDMKFPVKYKLDSHMVCHTEGKFKCMCGRSFTTKPSMERHSLTHINYRPYTCDWCGLTFTQKSSVERHIVVNMRGHYKRTGTCKRITGGRGGYYVSCR</sequence>
<dbReference type="SMART" id="SM00355">
    <property type="entry name" value="ZnF_C2H2"/>
    <property type="match status" value="18"/>
</dbReference>
<feature type="domain" description="C2H2-type" evidence="6">
    <location>
        <begin position="168"/>
        <end position="191"/>
    </location>
</feature>
<dbReference type="EMBL" id="JARBHB010000012">
    <property type="protein sequence ID" value="KAJ8871857.1"/>
    <property type="molecule type" value="Genomic_DNA"/>
</dbReference>
<feature type="domain" description="C2H2-type" evidence="6">
    <location>
        <begin position="55"/>
        <end position="82"/>
    </location>
</feature>
<protein>
    <recommendedName>
        <fullName evidence="6">C2H2-type domain-containing protein</fullName>
    </recommendedName>
</protein>
<dbReference type="Pfam" id="PF00096">
    <property type="entry name" value="zf-C2H2"/>
    <property type="match status" value="6"/>
</dbReference>
<gene>
    <name evidence="7" type="ORF">PR048_028197</name>
</gene>
<feature type="domain" description="C2H2-type" evidence="6">
    <location>
        <begin position="600"/>
        <end position="628"/>
    </location>
</feature>
<dbReference type="Pfam" id="PF13894">
    <property type="entry name" value="zf-C2H2_4"/>
    <property type="match status" value="1"/>
</dbReference>
<keyword evidence="2" id="KW-0677">Repeat</keyword>
<evidence type="ECO:0000313" key="7">
    <source>
        <dbReference type="EMBL" id="KAJ8871857.1"/>
    </source>
</evidence>
<dbReference type="PANTHER" id="PTHR24379">
    <property type="entry name" value="KRAB AND ZINC FINGER DOMAIN-CONTAINING"/>
    <property type="match status" value="1"/>
</dbReference>
<evidence type="ECO:0000256" key="5">
    <source>
        <dbReference type="PROSITE-ProRule" id="PRU00042"/>
    </source>
</evidence>
<comment type="caution">
    <text evidence="7">The sequence shown here is derived from an EMBL/GenBank/DDBJ whole genome shotgun (WGS) entry which is preliminary data.</text>
</comment>
<feature type="domain" description="C2H2-type" evidence="6">
    <location>
        <begin position="481"/>
        <end position="508"/>
    </location>
</feature>
<feature type="domain" description="C2H2-type" evidence="6">
    <location>
        <begin position="250"/>
        <end position="284"/>
    </location>
</feature>
<dbReference type="PROSITE" id="PS00028">
    <property type="entry name" value="ZINC_FINGER_C2H2_1"/>
    <property type="match status" value="10"/>
</dbReference>
<accession>A0ABQ9GIM4</accession>
<keyword evidence="1" id="KW-0479">Metal-binding</keyword>
<feature type="domain" description="C2H2-type" evidence="6">
    <location>
        <begin position="141"/>
        <end position="168"/>
    </location>
</feature>
<feature type="domain" description="C2H2-type" evidence="6">
    <location>
        <begin position="566"/>
        <end position="589"/>
    </location>
</feature>
<keyword evidence="3 5" id="KW-0863">Zinc-finger</keyword>
<dbReference type="InterPro" id="IPR036236">
    <property type="entry name" value="Znf_C2H2_sf"/>
</dbReference>
<proteinExistence type="predicted"/>
<feature type="domain" description="C2H2-type" evidence="6">
    <location>
        <begin position="683"/>
        <end position="711"/>
    </location>
</feature>
<feature type="domain" description="C2H2-type" evidence="6">
    <location>
        <begin position="83"/>
        <end position="110"/>
    </location>
</feature>
<evidence type="ECO:0000313" key="8">
    <source>
        <dbReference type="Proteomes" id="UP001159363"/>
    </source>
</evidence>
<name>A0ABQ9GIM4_9NEOP</name>
<feature type="domain" description="C2H2-type" evidence="6">
    <location>
        <begin position="453"/>
        <end position="480"/>
    </location>
</feature>
<keyword evidence="4" id="KW-0862">Zinc</keyword>
<evidence type="ECO:0000256" key="1">
    <source>
        <dbReference type="ARBA" id="ARBA00022723"/>
    </source>
</evidence>
<evidence type="ECO:0000256" key="2">
    <source>
        <dbReference type="ARBA" id="ARBA00022737"/>
    </source>
</evidence>
<feature type="domain" description="C2H2-type" evidence="6">
    <location>
        <begin position="539"/>
        <end position="566"/>
    </location>
</feature>
<feature type="domain" description="C2H2-type" evidence="6">
    <location>
        <begin position="202"/>
        <end position="230"/>
    </location>
</feature>
<reference evidence="7 8" key="1">
    <citation type="submission" date="2023-02" db="EMBL/GenBank/DDBJ databases">
        <title>LHISI_Scaffold_Assembly.</title>
        <authorList>
            <person name="Stuart O.P."/>
            <person name="Cleave R."/>
            <person name="Magrath M.J.L."/>
            <person name="Mikheyev A.S."/>
        </authorList>
    </citation>
    <scope>NUCLEOTIDE SEQUENCE [LARGE SCALE GENOMIC DNA]</scope>
    <source>
        <strain evidence="7">Daus_M_001</strain>
        <tissue evidence="7">Leg muscle</tissue>
    </source>
</reference>
<evidence type="ECO:0000256" key="4">
    <source>
        <dbReference type="ARBA" id="ARBA00022833"/>
    </source>
</evidence>
<dbReference type="PROSITE" id="PS50157">
    <property type="entry name" value="ZINC_FINGER_C2H2_2"/>
    <property type="match status" value="14"/>
</dbReference>
<feature type="domain" description="C2H2-type" evidence="6">
    <location>
        <begin position="285"/>
        <end position="313"/>
    </location>
</feature>
<keyword evidence="8" id="KW-1185">Reference proteome</keyword>
<evidence type="ECO:0000256" key="3">
    <source>
        <dbReference type="ARBA" id="ARBA00022771"/>
    </source>
</evidence>
<dbReference type="SUPFAM" id="SSF57667">
    <property type="entry name" value="beta-beta-alpha zinc fingers"/>
    <property type="match status" value="10"/>
</dbReference>
<evidence type="ECO:0000259" key="6">
    <source>
        <dbReference type="PROSITE" id="PS50157"/>
    </source>
</evidence>
<dbReference type="PANTHER" id="PTHR24379:SF121">
    <property type="entry name" value="C2H2-TYPE DOMAIN-CONTAINING PROTEIN"/>
    <property type="match status" value="1"/>
</dbReference>